<evidence type="ECO:0000313" key="3">
    <source>
        <dbReference type="Proteomes" id="UP000281118"/>
    </source>
</evidence>
<reference evidence="2 3" key="1">
    <citation type="submission" date="2018-12" db="EMBL/GenBank/DDBJ databases">
        <title>The genome sequences of Variovorax guangxiensis DSM 27352.</title>
        <authorList>
            <person name="Gao J."/>
            <person name="Sun J."/>
        </authorList>
    </citation>
    <scope>NUCLEOTIDE SEQUENCE [LARGE SCALE GENOMIC DNA]</scope>
    <source>
        <strain evidence="2 3">DSM 27352</strain>
    </source>
</reference>
<comment type="caution">
    <text evidence="2">The sequence shown here is derived from an EMBL/GenBank/DDBJ whole genome shotgun (WGS) entry which is preliminary data.</text>
</comment>
<sequence length="99" mass="10422">MSWESTINEFRRVDAQREDYPGEHLVVLGVGVLLLLAAGRSRSLVARLAAGAAGGALIGRAASGTGGISKLTRQLQHTLEKQFNLGCPRNATGHGTNVK</sequence>
<protein>
    <submittedName>
        <fullName evidence="2">Uncharacterized protein</fullName>
    </submittedName>
</protein>
<name>A0A3S0X7S3_9BURK</name>
<gene>
    <name evidence="2" type="ORF">EJP67_06550</name>
</gene>
<dbReference type="EMBL" id="RXFT01000002">
    <property type="protein sequence ID" value="RUR66721.1"/>
    <property type="molecule type" value="Genomic_DNA"/>
</dbReference>
<keyword evidence="1" id="KW-1133">Transmembrane helix</keyword>
<dbReference type="OrthoDB" id="9977405at2"/>
<accession>A0A3S0X7S3</accession>
<dbReference type="RefSeq" id="WP_126020804.1">
    <property type="nucleotide sequence ID" value="NZ_RXFT01000002.1"/>
</dbReference>
<keyword evidence="1" id="KW-0812">Transmembrane</keyword>
<dbReference type="AlphaFoldDB" id="A0A3S0X7S3"/>
<keyword evidence="1" id="KW-0472">Membrane</keyword>
<dbReference type="Proteomes" id="UP000281118">
    <property type="component" value="Unassembled WGS sequence"/>
</dbReference>
<evidence type="ECO:0000313" key="2">
    <source>
        <dbReference type="EMBL" id="RUR66721.1"/>
    </source>
</evidence>
<organism evidence="2 3">
    <name type="scientific">Variovorax guangxiensis</name>
    <dbReference type="NCBI Taxonomy" id="1775474"/>
    <lineage>
        <taxon>Bacteria</taxon>
        <taxon>Pseudomonadati</taxon>
        <taxon>Pseudomonadota</taxon>
        <taxon>Betaproteobacteria</taxon>
        <taxon>Burkholderiales</taxon>
        <taxon>Comamonadaceae</taxon>
        <taxon>Variovorax</taxon>
    </lineage>
</organism>
<evidence type="ECO:0000256" key="1">
    <source>
        <dbReference type="SAM" id="Phobius"/>
    </source>
</evidence>
<proteinExistence type="predicted"/>
<feature type="transmembrane region" description="Helical" evidence="1">
    <location>
        <begin position="20"/>
        <end position="38"/>
    </location>
</feature>